<accession>A0A381YKW5</accession>
<organism evidence="1">
    <name type="scientific">marine metagenome</name>
    <dbReference type="NCBI Taxonomy" id="408172"/>
    <lineage>
        <taxon>unclassified sequences</taxon>
        <taxon>metagenomes</taxon>
        <taxon>ecological metagenomes</taxon>
    </lineage>
</organism>
<evidence type="ECO:0000313" key="1">
    <source>
        <dbReference type="EMBL" id="SVA77097.1"/>
    </source>
</evidence>
<dbReference type="EMBL" id="UINC01018367">
    <property type="protein sequence ID" value="SVA77097.1"/>
    <property type="molecule type" value="Genomic_DNA"/>
</dbReference>
<reference evidence="1" key="1">
    <citation type="submission" date="2018-05" db="EMBL/GenBank/DDBJ databases">
        <authorList>
            <person name="Lanie J.A."/>
            <person name="Ng W.-L."/>
            <person name="Kazmierczak K.M."/>
            <person name="Andrzejewski T.M."/>
            <person name="Davidsen T.M."/>
            <person name="Wayne K.J."/>
            <person name="Tettelin H."/>
            <person name="Glass J.I."/>
            <person name="Rusch D."/>
            <person name="Podicherti R."/>
            <person name="Tsui H.-C.T."/>
            <person name="Winkler M.E."/>
        </authorList>
    </citation>
    <scope>NUCLEOTIDE SEQUENCE</scope>
</reference>
<gene>
    <name evidence="1" type="ORF">METZ01_LOCUS129951</name>
</gene>
<sequence>MGEPVFEGVKLIDSDQKVIIPELKQDLDDRKKFLIISPDTLSIGKSAFMIDKVLINEKVELEDAKISFRTVTKTDTSNLEILKPTSSTSIRLDKGGGPDFPIIFSKPIMEFSDSSFMVVADSDTTIAKVEWINPTNVLFNPSDGWAEKKDYELIIVSSELIPIEGRSFKDSLIYLNIKSGKKIGYGGLKGSIELDSKLGLIELQSLKNKKEIFRSSVNSNNHFEFKKIPEGSYSLMVINDINKDGIYNYGSVFPFKASEWFYSHSDTFKVRANWDIDLGNIDLLREK</sequence>
<evidence type="ECO:0008006" key="2">
    <source>
        <dbReference type="Google" id="ProtNLM"/>
    </source>
</evidence>
<dbReference type="AlphaFoldDB" id="A0A381YKW5"/>
<proteinExistence type="predicted"/>
<protein>
    <recommendedName>
        <fullName evidence="2">SbsA Ig-like domain-containing protein</fullName>
    </recommendedName>
</protein>
<name>A0A381YKW5_9ZZZZ</name>